<evidence type="ECO:0000313" key="3">
    <source>
        <dbReference type="Proteomes" id="UP000198891"/>
    </source>
</evidence>
<gene>
    <name evidence="2" type="ORF">SAMN05216554_3461</name>
</gene>
<proteinExistence type="predicted"/>
<evidence type="ECO:0000256" key="1">
    <source>
        <dbReference type="SAM" id="Phobius"/>
    </source>
</evidence>
<keyword evidence="1" id="KW-0812">Transmembrane</keyword>
<name>A0A1H3SAR1_9MICO</name>
<dbReference type="AlphaFoldDB" id="A0A1H3SAR1"/>
<keyword evidence="1" id="KW-1133">Transmembrane helix</keyword>
<accession>A0A1H3SAR1</accession>
<keyword evidence="3" id="KW-1185">Reference proteome</keyword>
<organism evidence="2 3">
    <name type="scientific">Herbiconiux ginsengi</name>
    <dbReference type="NCBI Taxonomy" id="381665"/>
    <lineage>
        <taxon>Bacteria</taxon>
        <taxon>Bacillati</taxon>
        <taxon>Actinomycetota</taxon>
        <taxon>Actinomycetes</taxon>
        <taxon>Micrococcales</taxon>
        <taxon>Microbacteriaceae</taxon>
        <taxon>Herbiconiux</taxon>
    </lineage>
</organism>
<keyword evidence="1" id="KW-0472">Membrane</keyword>
<evidence type="ECO:0000313" key="2">
    <source>
        <dbReference type="EMBL" id="SDZ35173.1"/>
    </source>
</evidence>
<reference evidence="2 3" key="1">
    <citation type="submission" date="2016-10" db="EMBL/GenBank/DDBJ databases">
        <authorList>
            <person name="de Groot N.N."/>
        </authorList>
    </citation>
    <scope>NUCLEOTIDE SEQUENCE [LARGE SCALE GENOMIC DNA]</scope>
    <source>
        <strain evidence="2 3">CGMCC 4.3491</strain>
    </source>
</reference>
<feature type="transmembrane region" description="Helical" evidence="1">
    <location>
        <begin position="32"/>
        <end position="53"/>
    </location>
</feature>
<dbReference type="RefSeq" id="WP_175494318.1">
    <property type="nucleotide sequence ID" value="NZ_FNPZ01000003.1"/>
</dbReference>
<dbReference type="EMBL" id="FNPZ01000003">
    <property type="protein sequence ID" value="SDZ35173.1"/>
    <property type="molecule type" value="Genomic_DNA"/>
</dbReference>
<dbReference type="Proteomes" id="UP000198891">
    <property type="component" value="Unassembled WGS sequence"/>
</dbReference>
<sequence length="54" mass="6168">MQRRIDHRKGRFYRPELETGWQRLAGSWTFRILAGLVLLAAVTGLVVVAALRFA</sequence>
<protein>
    <submittedName>
        <fullName evidence="2">Uncharacterized protein</fullName>
    </submittedName>
</protein>